<dbReference type="EMBL" id="BRXY01000303">
    <property type="protein sequence ID" value="GMH85449.1"/>
    <property type="molecule type" value="Genomic_DNA"/>
</dbReference>
<feature type="region of interest" description="Disordered" evidence="1">
    <location>
        <begin position="265"/>
        <end position="309"/>
    </location>
</feature>
<dbReference type="OrthoDB" id="190004at2759"/>
<reference evidence="3" key="1">
    <citation type="journal article" date="2023" name="Commun. Biol.">
        <title>Genome analysis of Parmales, the sister group of diatoms, reveals the evolutionary specialization of diatoms from phago-mixotrophs to photoautotrophs.</title>
        <authorList>
            <person name="Ban H."/>
            <person name="Sato S."/>
            <person name="Yoshikawa S."/>
            <person name="Yamada K."/>
            <person name="Nakamura Y."/>
            <person name="Ichinomiya M."/>
            <person name="Sato N."/>
            <person name="Blanc-Mathieu R."/>
            <person name="Endo H."/>
            <person name="Kuwata A."/>
            <person name="Ogata H."/>
        </authorList>
    </citation>
    <scope>NUCLEOTIDE SEQUENCE [LARGE SCALE GENOMIC DNA]</scope>
    <source>
        <strain evidence="3">NIES 3701</strain>
    </source>
</reference>
<feature type="compositionally biased region" description="Polar residues" evidence="1">
    <location>
        <begin position="59"/>
        <end position="68"/>
    </location>
</feature>
<accession>A0A9W7BEX5</accession>
<evidence type="ECO:0000256" key="1">
    <source>
        <dbReference type="SAM" id="MobiDB-lite"/>
    </source>
</evidence>
<sequence>MAASLSKNARTSSTLSSFGVSAALNGPDVPLTLNLQHSVSTPSFASTSTYKEVERLSRDPNTICNPNSIIDKHPPYKHSKRGGLTRHEAEAKLKLLDDVPVRSGLGYAPEPKKINPRQQGRIHLEGPETVHSMVPLSIKGMRWDTKRRVYDANGNRTYDLISGAYEQRELYGALRSFGGERSRTFSHKDLILPSNKSVSREIKEGVGGLDICDEWEKKIMKGQGHIPRLMSFQDAFTLDPSSSPYNGNKFTWERAVHERRKTQRLAASGKEAVKAATSKSGGGGGGHLYSAKSGQQVPKLDLAKASPGI</sequence>
<dbReference type="AlphaFoldDB" id="A0A9W7BEX5"/>
<protein>
    <submittedName>
        <fullName evidence="2">Uncharacterized protein</fullName>
    </submittedName>
</protein>
<feature type="region of interest" description="Disordered" evidence="1">
    <location>
        <begin position="42"/>
        <end position="85"/>
    </location>
</feature>
<gene>
    <name evidence="2" type="ORF">TrST_g500</name>
</gene>
<keyword evidence="3" id="KW-1185">Reference proteome</keyword>
<dbReference type="Proteomes" id="UP001165085">
    <property type="component" value="Unassembled WGS sequence"/>
</dbReference>
<organism evidence="2 3">
    <name type="scientific">Triparma strigata</name>
    <dbReference type="NCBI Taxonomy" id="1606541"/>
    <lineage>
        <taxon>Eukaryota</taxon>
        <taxon>Sar</taxon>
        <taxon>Stramenopiles</taxon>
        <taxon>Ochrophyta</taxon>
        <taxon>Bolidophyceae</taxon>
        <taxon>Parmales</taxon>
        <taxon>Triparmaceae</taxon>
        <taxon>Triparma</taxon>
    </lineage>
</organism>
<evidence type="ECO:0000313" key="3">
    <source>
        <dbReference type="Proteomes" id="UP001165085"/>
    </source>
</evidence>
<comment type="caution">
    <text evidence="2">The sequence shown here is derived from an EMBL/GenBank/DDBJ whole genome shotgun (WGS) entry which is preliminary data.</text>
</comment>
<evidence type="ECO:0000313" key="2">
    <source>
        <dbReference type="EMBL" id="GMH85449.1"/>
    </source>
</evidence>
<feature type="compositionally biased region" description="Basic residues" evidence="1">
    <location>
        <begin position="75"/>
        <end position="84"/>
    </location>
</feature>
<name>A0A9W7BEX5_9STRA</name>
<proteinExistence type="predicted"/>